<name>A0ABD1EY05_HYPHA</name>
<dbReference type="PROSITE" id="PS00028">
    <property type="entry name" value="ZINC_FINGER_C2H2_1"/>
    <property type="match status" value="1"/>
</dbReference>
<accession>A0ABD1EY05</accession>
<organism evidence="6 7">
    <name type="scientific">Hypothenemus hampei</name>
    <name type="common">Coffee berry borer</name>
    <dbReference type="NCBI Taxonomy" id="57062"/>
    <lineage>
        <taxon>Eukaryota</taxon>
        <taxon>Metazoa</taxon>
        <taxon>Ecdysozoa</taxon>
        <taxon>Arthropoda</taxon>
        <taxon>Hexapoda</taxon>
        <taxon>Insecta</taxon>
        <taxon>Pterygota</taxon>
        <taxon>Neoptera</taxon>
        <taxon>Endopterygota</taxon>
        <taxon>Coleoptera</taxon>
        <taxon>Polyphaga</taxon>
        <taxon>Cucujiformia</taxon>
        <taxon>Curculionidae</taxon>
        <taxon>Scolytinae</taxon>
        <taxon>Hypothenemus</taxon>
    </lineage>
</organism>
<comment type="similarity">
    <text evidence="4">Belongs to the ZNF277 family.</text>
</comment>
<evidence type="ECO:0000256" key="4">
    <source>
        <dbReference type="ARBA" id="ARBA00034119"/>
    </source>
</evidence>
<dbReference type="Proteomes" id="UP001566132">
    <property type="component" value="Unassembled WGS sequence"/>
</dbReference>
<sequence>MFGPLTFKDSINDIESSNVETQCHIFDVHKCVIEDVQHIKNLPDYITYWKQRFKCSPVDQIIPSVKINKTDEKYFLFSTLLKEDLELRHKLTLDFVIKVQEYERKDEHFVRSCLLCKLQFEGVFPERSILKEHMRKKLHKRTNSEDSQYDKFYIINYLEIGKTWKVLQKESDKYAIQRGVEENSDPEYFDWNEPTVDKITCLFCCHTETDINILCNHMTFKHRFNFVQSTKTLNFYQKVKLINYIRKTVHNHVCPYCERNFEIQIQLDHHMEEEQHFKIPKVTKFDQPEFYFPTYENDTFLYLIDDMETENVDKQKEKLSNRLVLIQRRNSL</sequence>
<dbReference type="AlphaFoldDB" id="A0ABD1EY05"/>
<protein>
    <recommendedName>
        <fullName evidence="5">C2H2-type domain-containing protein</fullName>
    </recommendedName>
</protein>
<dbReference type="GO" id="GO:0008270">
    <property type="term" value="F:zinc ion binding"/>
    <property type="evidence" value="ECO:0007669"/>
    <property type="project" value="UniProtKB-KW"/>
</dbReference>
<comment type="caution">
    <text evidence="6">The sequence shown here is derived from an EMBL/GenBank/DDBJ whole genome shotgun (WGS) entry which is preliminary data.</text>
</comment>
<evidence type="ECO:0000256" key="3">
    <source>
        <dbReference type="ARBA" id="ARBA00022833"/>
    </source>
</evidence>
<evidence type="ECO:0000313" key="6">
    <source>
        <dbReference type="EMBL" id="KAL1502604.1"/>
    </source>
</evidence>
<dbReference type="SUPFAM" id="SSF57667">
    <property type="entry name" value="beta-beta-alpha zinc fingers"/>
    <property type="match status" value="2"/>
</dbReference>
<dbReference type="PANTHER" id="PTHR13267:SF3">
    <property type="entry name" value="ZINC FINGER PROTEIN 277"/>
    <property type="match status" value="1"/>
</dbReference>
<dbReference type="InterPro" id="IPR036236">
    <property type="entry name" value="Znf_C2H2_sf"/>
</dbReference>
<keyword evidence="7" id="KW-1185">Reference proteome</keyword>
<keyword evidence="3" id="KW-0862">Zinc</keyword>
<dbReference type="Pfam" id="PF12756">
    <property type="entry name" value="zf-C2H2_2"/>
    <property type="match status" value="2"/>
</dbReference>
<keyword evidence="1" id="KW-0479">Metal-binding</keyword>
<dbReference type="InterPro" id="IPR040048">
    <property type="entry name" value="ZNF277"/>
</dbReference>
<feature type="domain" description="C2H2-type" evidence="5">
    <location>
        <begin position="254"/>
        <end position="276"/>
    </location>
</feature>
<evidence type="ECO:0000313" key="7">
    <source>
        <dbReference type="Proteomes" id="UP001566132"/>
    </source>
</evidence>
<evidence type="ECO:0000256" key="2">
    <source>
        <dbReference type="ARBA" id="ARBA00022771"/>
    </source>
</evidence>
<reference evidence="6 7" key="1">
    <citation type="submission" date="2024-05" db="EMBL/GenBank/DDBJ databases">
        <title>Genetic variation in Jamaican populations of the coffee berry borer (Hypothenemus hampei).</title>
        <authorList>
            <person name="Errbii M."/>
            <person name="Myrie A."/>
        </authorList>
    </citation>
    <scope>NUCLEOTIDE SEQUENCE [LARGE SCALE GENOMIC DNA]</scope>
    <source>
        <strain evidence="6">JA-Hopewell-2020-01-JO</strain>
        <tissue evidence="6">Whole body</tissue>
    </source>
</reference>
<dbReference type="InterPro" id="IPR013087">
    <property type="entry name" value="Znf_C2H2_type"/>
</dbReference>
<proteinExistence type="inferred from homology"/>
<keyword evidence="2" id="KW-0863">Zinc-finger</keyword>
<gene>
    <name evidence="6" type="ORF">ABEB36_007724</name>
</gene>
<dbReference type="InterPro" id="IPR041661">
    <property type="entry name" value="ZN622/Rei1/Reh1_Znf-C2H2"/>
</dbReference>
<dbReference type="SMART" id="SM00355">
    <property type="entry name" value="ZnF_C2H2"/>
    <property type="match status" value="3"/>
</dbReference>
<evidence type="ECO:0000256" key="1">
    <source>
        <dbReference type="ARBA" id="ARBA00022723"/>
    </source>
</evidence>
<dbReference type="EMBL" id="JBDJPC010000005">
    <property type="protein sequence ID" value="KAL1502604.1"/>
    <property type="molecule type" value="Genomic_DNA"/>
</dbReference>
<evidence type="ECO:0000259" key="5">
    <source>
        <dbReference type="PROSITE" id="PS00028"/>
    </source>
</evidence>
<dbReference type="PANTHER" id="PTHR13267">
    <property type="entry name" value="ZINC FINGER PROTEIN 277"/>
    <property type="match status" value="1"/>
</dbReference>